<name>A0AAP0JYM2_9MAGN</name>
<sequence>MKVGRYQTGRHSSRRRFRRAGGAGSTTADLWSATGTAVDLAANGSSSGSGGSDLARAVRLMQTGGFEQEQWNWENVLAGGSGGGARLAGGRLGSCDDDEVGGDLADGGRPAGGRSGGRWRTGADLVMACADQVAAGGRSGMAAEDREQSVPAAGRWP</sequence>
<feature type="region of interest" description="Disordered" evidence="1">
    <location>
        <begin position="1"/>
        <end position="29"/>
    </location>
</feature>
<gene>
    <name evidence="2" type="ORF">Syun_011629</name>
</gene>
<evidence type="ECO:0000313" key="3">
    <source>
        <dbReference type="Proteomes" id="UP001420932"/>
    </source>
</evidence>
<evidence type="ECO:0000313" key="2">
    <source>
        <dbReference type="EMBL" id="KAK9142229.1"/>
    </source>
</evidence>
<organism evidence="2 3">
    <name type="scientific">Stephania yunnanensis</name>
    <dbReference type="NCBI Taxonomy" id="152371"/>
    <lineage>
        <taxon>Eukaryota</taxon>
        <taxon>Viridiplantae</taxon>
        <taxon>Streptophyta</taxon>
        <taxon>Embryophyta</taxon>
        <taxon>Tracheophyta</taxon>
        <taxon>Spermatophyta</taxon>
        <taxon>Magnoliopsida</taxon>
        <taxon>Ranunculales</taxon>
        <taxon>Menispermaceae</taxon>
        <taxon>Menispermoideae</taxon>
        <taxon>Cissampelideae</taxon>
        <taxon>Stephania</taxon>
    </lineage>
</organism>
<comment type="caution">
    <text evidence="2">The sequence shown here is derived from an EMBL/GenBank/DDBJ whole genome shotgun (WGS) entry which is preliminary data.</text>
</comment>
<reference evidence="2 3" key="1">
    <citation type="submission" date="2024-01" db="EMBL/GenBank/DDBJ databases">
        <title>Genome assemblies of Stephania.</title>
        <authorList>
            <person name="Yang L."/>
        </authorList>
    </citation>
    <scope>NUCLEOTIDE SEQUENCE [LARGE SCALE GENOMIC DNA]</scope>
    <source>
        <strain evidence="2">YNDBR</strain>
        <tissue evidence="2">Leaf</tissue>
    </source>
</reference>
<accession>A0AAP0JYM2</accession>
<evidence type="ECO:0000256" key="1">
    <source>
        <dbReference type="SAM" id="MobiDB-lite"/>
    </source>
</evidence>
<dbReference type="EMBL" id="JBBNAF010000005">
    <property type="protein sequence ID" value="KAK9142229.1"/>
    <property type="molecule type" value="Genomic_DNA"/>
</dbReference>
<keyword evidence="3" id="KW-1185">Reference proteome</keyword>
<dbReference type="Proteomes" id="UP001420932">
    <property type="component" value="Unassembled WGS sequence"/>
</dbReference>
<dbReference type="AlphaFoldDB" id="A0AAP0JYM2"/>
<protein>
    <submittedName>
        <fullName evidence="2">Uncharacterized protein</fullName>
    </submittedName>
</protein>
<proteinExistence type="predicted"/>
<feature type="region of interest" description="Disordered" evidence="1">
    <location>
        <begin position="136"/>
        <end position="157"/>
    </location>
</feature>